<protein>
    <recommendedName>
        <fullName evidence="2">Calcineurin-like phosphoesterase domain-containing protein</fullName>
    </recommendedName>
</protein>
<name>A0A9P6QU60_9FUNG</name>
<dbReference type="PANTHER" id="PTHR46546:SF4">
    <property type="entry name" value="SHEWANELLA-LIKE PROTEIN PHOSPHATASE 1"/>
    <property type="match status" value="1"/>
</dbReference>
<comment type="caution">
    <text evidence="3">The sequence shown here is derived from an EMBL/GenBank/DDBJ whole genome shotgun (WGS) entry which is preliminary data.</text>
</comment>
<feature type="signal peptide" evidence="1">
    <location>
        <begin position="1"/>
        <end position="25"/>
    </location>
</feature>
<feature type="domain" description="Calcineurin-like phosphoesterase" evidence="2">
    <location>
        <begin position="48"/>
        <end position="266"/>
    </location>
</feature>
<dbReference type="OrthoDB" id="5976022at2759"/>
<dbReference type="Gene3D" id="3.60.21.10">
    <property type="match status" value="1"/>
</dbReference>
<feature type="chain" id="PRO_5040380139" description="Calcineurin-like phosphoesterase domain-containing protein" evidence="1">
    <location>
        <begin position="26"/>
        <end position="320"/>
    </location>
</feature>
<dbReference type="PANTHER" id="PTHR46546">
    <property type="entry name" value="SHEWANELLA-LIKE PROTEIN PHOSPHATASE 1"/>
    <property type="match status" value="1"/>
</dbReference>
<evidence type="ECO:0000259" key="2">
    <source>
        <dbReference type="Pfam" id="PF00149"/>
    </source>
</evidence>
<dbReference type="AlphaFoldDB" id="A0A9P6QU60"/>
<gene>
    <name evidence="3" type="ORF">BGZ97_002859</name>
</gene>
<proteinExistence type="predicted"/>
<dbReference type="InterPro" id="IPR029052">
    <property type="entry name" value="Metallo-depent_PP-like"/>
</dbReference>
<evidence type="ECO:0000313" key="4">
    <source>
        <dbReference type="Proteomes" id="UP000823405"/>
    </source>
</evidence>
<evidence type="ECO:0000256" key="1">
    <source>
        <dbReference type="SAM" id="SignalP"/>
    </source>
</evidence>
<dbReference type="Pfam" id="PF00149">
    <property type="entry name" value="Metallophos"/>
    <property type="match status" value="1"/>
</dbReference>
<dbReference type="GO" id="GO:0016787">
    <property type="term" value="F:hydrolase activity"/>
    <property type="evidence" value="ECO:0007669"/>
    <property type="project" value="InterPro"/>
</dbReference>
<dbReference type="SUPFAM" id="SSF56300">
    <property type="entry name" value="Metallo-dependent phosphatases"/>
    <property type="match status" value="1"/>
</dbReference>
<organism evidence="3 4">
    <name type="scientific">Linnemannia gamsii</name>
    <dbReference type="NCBI Taxonomy" id="64522"/>
    <lineage>
        <taxon>Eukaryota</taxon>
        <taxon>Fungi</taxon>
        <taxon>Fungi incertae sedis</taxon>
        <taxon>Mucoromycota</taxon>
        <taxon>Mortierellomycotina</taxon>
        <taxon>Mortierellomycetes</taxon>
        <taxon>Mortierellales</taxon>
        <taxon>Mortierellaceae</taxon>
        <taxon>Linnemannia</taxon>
    </lineage>
</organism>
<keyword evidence="4" id="KW-1185">Reference proteome</keyword>
<sequence>MLRPILILALLALLTLYFRQPRTNSLPVLPKAVKSSVKQQQPPPRNGRTVAVGDLHSDLAQTLAVLRLANVIDTDSNWSGGHDTLVQTGDIVDRGPDTIAIYNLFDKLRKQAKDAGGKVVNVYGNHEVMNLGGDLRYVTEEDYVSFGGRMKRKEAWDVKTGWLGKQIYDNFNITHIQNGHTVFSHGDMEPEWARLGAETLNLLSREAIWKGDFRHAPIFQGTGKCPIWSRSHATQEDGMEETCKSVDAVKKALGVNRLISGHTPQYRTGKILSICNGGYMVIDVGISKYYGGHLAALEIIENDDGTQSVYALYPGGKRLV</sequence>
<accession>A0A9P6QU60</accession>
<dbReference type="EMBL" id="JAAAIN010001652">
    <property type="protein sequence ID" value="KAG0301253.1"/>
    <property type="molecule type" value="Genomic_DNA"/>
</dbReference>
<dbReference type="Proteomes" id="UP000823405">
    <property type="component" value="Unassembled WGS sequence"/>
</dbReference>
<keyword evidence="1" id="KW-0732">Signal</keyword>
<reference evidence="3" key="1">
    <citation type="journal article" date="2020" name="Fungal Divers.">
        <title>Resolving the Mortierellaceae phylogeny through synthesis of multi-gene phylogenetics and phylogenomics.</title>
        <authorList>
            <person name="Vandepol N."/>
            <person name="Liber J."/>
            <person name="Desiro A."/>
            <person name="Na H."/>
            <person name="Kennedy M."/>
            <person name="Barry K."/>
            <person name="Grigoriev I.V."/>
            <person name="Miller A.N."/>
            <person name="O'Donnell K."/>
            <person name="Stajich J.E."/>
            <person name="Bonito G."/>
        </authorList>
    </citation>
    <scope>NUCLEOTIDE SEQUENCE</scope>
    <source>
        <strain evidence="3">NVP60</strain>
    </source>
</reference>
<dbReference type="InterPro" id="IPR004843">
    <property type="entry name" value="Calcineurin-like_PHP"/>
</dbReference>
<evidence type="ECO:0000313" key="3">
    <source>
        <dbReference type="EMBL" id="KAG0301253.1"/>
    </source>
</evidence>